<reference evidence="2 3" key="1">
    <citation type="submission" date="2023-01" db="EMBL/GenBank/DDBJ databases">
        <title>Analysis of 21 Apiospora genomes using comparative genomics revels a genus with tremendous synthesis potential of carbohydrate active enzymes and secondary metabolites.</title>
        <authorList>
            <person name="Sorensen T."/>
        </authorList>
    </citation>
    <scope>NUCLEOTIDE SEQUENCE [LARGE SCALE GENOMIC DNA]</scope>
    <source>
        <strain evidence="2 3">CBS 20057</strain>
    </source>
</reference>
<feature type="region of interest" description="Disordered" evidence="1">
    <location>
        <begin position="192"/>
        <end position="288"/>
    </location>
</feature>
<protein>
    <submittedName>
        <fullName evidence="2">Uncharacterized protein</fullName>
    </submittedName>
</protein>
<evidence type="ECO:0000256" key="1">
    <source>
        <dbReference type="SAM" id="MobiDB-lite"/>
    </source>
</evidence>
<keyword evidence="3" id="KW-1185">Reference proteome</keyword>
<dbReference type="EMBL" id="JAQQWI010000016">
    <property type="protein sequence ID" value="KAK8008621.1"/>
    <property type="molecule type" value="Genomic_DNA"/>
</dbReference>
<organism evidence="2 3">
    <name type="scientific">Apiospora marii</name>
    <dbReference type="NCBI Taxonomy" id="335849"/>
    <lineage>
        <taxon>Eukaryota</taxon>
        <taxon>Fungi</taxon>
        <taxon>Dikarya</taxon>
        <taxon>Ascomycota</taxon>
        <taxon>Pezizomycotina</taxon>
        <taxon>Sordariomycetes</taxon>
        <taxon>Xylariomycetidae</taxon>
        <taxon>Amphisphaeriales</taxon>
        <taxon>Apiosporaceae</taxon>
        <taxon>Apiospora</taxon>
    </lineage>
</organism>
<evidence type="ECO:0000313" key="2">
    <source>
        <dbReference type="EMBL" id="KAK8008621.1"/>
    </source>
</evidence>
<feature type="compositionally biased region" description="Basic and acidic residues" evidence="1">
    <location>
        <begin position="256"/>
        <end position="271"/>
    </location>
</feature>
<evidence type="ECO:0000313" key="3">
    <source>
        <dbReference type="Proteomes" id="UP001396898"/>
    </source>
</evidence>
<name>A0ABR1RDF6_9PEZI</name>
<comment type="caution">
    <text evidence="2">The sequence shown here is derived from an EMBL/GenBank/DDBJ whole genome shotgun (WGS) entry which is preliminary data.</text>
</comment>
<sequence length="288" mass="32688">MTRKGRYGHKWSQEADDLKKNLPKQGMCLDSPTAQSLLGNVAMSYFARALRGDDQRVQRHHILEKLPGLFYDGAAQISHEDAGSQTADKFWERIVDGYQPWARYIPSKVVLEFVVYLMQARREFLVSDPILNEESEFVTSIDAFEDNLKRHHHRDVLLIAQYKATSRGQRDLDLEEDAGPEDYDDIEDQAGFEANTGDTDYQEESDEELADEEVEDQEMGEADGVVSSSQPNKKRGREDDDDDLTEPTGPPLPQDEQDRLRAGIKRLKLEGEMTSEYEGDVQMGDAGP</sequence>
<accession>A0ABR1RDF6</accession>
<proteinExistence type="predicted"/>
<dbReference type="Proteomes" id="UP001396898">
    <property type="component" value="Unassembled WGS sequence"/>
</dbReference>
<gene>
    <name evidence="2" type="ORF">PG991_011172</name>
</gene>
<feature type="compositionally biased region" description="Acidic residues" evidence="1">
    <location>
        <begin position="200"/>
        <end position="221"/>
    </location>
</feature>